<evidence type="ECO:0000256" key="9">
    <source>
        <dbReference type="PIRSR" id="PIRSR000350-3"/>
    </source>
</evidence>
<evidence type="ECO:0000256" key="4">
    <source>
        <dbReference type="ARBA" id="ARBA00023002"/>
    </source>
</evidence>
<keyword evidence="16" id="KW-1185">Reference proteome</keyword>
<feature type="binding site" evidence="9">
    <location>
        <begin position="259"/>
        <end position="266"/>
    </location>
    <ligand>
        <name>NAD(+)</name>
        <dbReference type="ChEBI" id="CHEBI:57540"/>
    </ligand>
</feature>
<dbReference type="GO" id="GO:0006103">
    <property type="term" value="P:2-oxoglutarate metabolic process"/>
    <property type="evidence" value="ECO:0007669"/>
    <property type="project" value="TreeGrafter"/>
</dbReference>
<dbReference type="Proteomes" id="UP000298416">
    <property type="component" value="Unassembled WGS sequence"/>
</dbReference>
<feature type="binding site" evidence="9">
    <location>
        <begin position="222"/>
        <end position="224"/>
    </location>
    <ligand>
        <name>FAD</name>
        <dbReference type="ChEBI" id="CHEBI:57692"/>
    </ligand>
</feature>
<protein>
    <recommendedName>
        <fullName evidence="17">Dihydrolipoyl dehydrogenase</fullName>
    </recommendedName>
</protein>
<dbReference type="FunFam" id="3.30.390.30:FF:000001">
    <property type="entry name" value="Dihydrolipoyl dehydrogenase"/>
    <property type="match status" value="1"/>
</dbReference>
<evidence type="ECO:0000256" key="2">
    <source>
        <dbReference type="ARBA" id="ARBA00022630"/>
    </source>
</evidence>
<dbReference type="GO" id="GO:0004148">
    <property type="term" value="F:dihydrolipoyl dehydrogenase (NADH) activity"/>
    <property type="evidence" value="ECO:0007669"/>
    <property type="project" value="TreeGrafter"/>
</dbReference>
<dbReference type="InterPro" id="IPR016156">
    <property type="entry name" value="FAD/NAD-linked_Rdtase_dimer_sf"/>
</dbReference>
<dbReference type="InterPro" id="IPR001100">
    <property type="entry name" value="Pyr_nuc-diS_OxRdtase"/>
</dbReference>
<feature type="region of interest" description="Disordered" evidence="12">
    <location>
        <begin position="1"/>
        <end position="26"/>
    </location>
</feature>
<evidence type="ECO:0000259" key="13">
    <source>
        <dbReference type="Pfam" id="PF02852"/>
    </source>
</evidence>
<sequence length="597" mass="63778">MQSAISLSSPSPIARSSAANDTCPSPPRSLRFCGLRREAFGAGASSAATSLRLAGFNSRSQHSNLNGVFAALKGNGVPSSSGFDYDLVIIGAGVGGHGAALHAVEKVKLVVCDLGGTCVNRGCVPCKALLAVSGRMRELQNEQHMKSFGLQVAAAGYDRQKVVDHANNLASKIRSNLTNSMKALGVDILTGFGTILGPQKLKFGKGDSGDKILTAKDIIVATGSVPLVPKGIEVDGKTVITSDHALKLESVPQWIAIVGSGYIGLELMTWRKDVDDLITQVTFIEALDQIMPGFDPEIGKLAQRVLVNLARLTLTLVYLLARCPPITPAKDGKPVQIELIDAKTKEPKETLEVDAALIATGRAPFTKGFGLENINVQTQRGFVPVDERMRVIDANGKLVPHLYCIGDANGKMMLAHAASAHGISVVEQVTGNDHVLNHLSIPAACFTHPEISMVGLTENIAVYCLAISDICFTSYEKIAVPFVSLTREPQARENAEKEGFEVSIAKTSFKANTKALAENEGEGMAKLIYRPDNGEILGVHIFGLHAADLIHEASNAIAMGTRIQDINFAVHAHPTFSEVLDELFKSAKVTNWFLIDF</sequence>
<dbReference type="Gene3D" id="3.50.50.60">
    <property type="entry name" value="FAD/NAD(P)-binding domain"/>
    <property type="match status" value="2"/>
</dbReference>
<dbReference type="PRINTS" id="PR00368">
    <property type="entry name" value="FADPNR"/>
</dbReference>
<feature type="binding site" evidence="9">
    <location>
        <begin position="413"/>
        <end position="416"/>
    </location>
    <ligand>
        <name>FAD</name>
        <dbReference type="ChEBI" id="CHEBI:57692"/>
    </ligand>
</feature>
<comment type="similarity">
    <text evidence="1 11">Belongs to the class-I pyridine nucleotide-disulfide oxidoreductase family.</text>
</comment>
<evidence type="ECO:0000313" key="15">
    <source>
        <dbReference type="EMBL" id="KAG6430403.1"/>
    </source>
</evidence>
<keyword evidence="9" id="KW-0547">Nucleotide-binding</keyword>
<dbReference type="Gene3D" id="3.30.390.30">
    <property type="match status" value="1"/>
</dbReference>
<feature type="binding site" evidence="9">
    <location>
        <position position="193"/>
    </location>
    <ligand>
        <name>FAD</name>
        <dbReference type="ChEBI" id="CHEBI:57692"/>
    </ligand>
</feature>
<accession>A0A8X8YD69</accession>
<dbReference type="EMBL" id="PNBA02000003">
    <property type="protein sequence ID" value="KAG6430403.1"/>
    <property type="molecule type" value="Genomic_DNA"/>
</dbReference>
<dbReference type="InterPro" id="IPR023753">
    <property type="entry name" value="FAD/NAD-binding_dom"/>
</dbReference>
<evidence type="ECO:0000259" key="14">
    <source>
        <dbReference type="Pfam" id="PF07992"/>
    </source>
</evidence>
<keyword evidence="3 9" id="KW-0274">FAD</keyword>
<evidence type="ECO:0000256" key="8">
    <source>
        <dbReference type="PIRSR" id="PIRSR000350-2"/>
    </source>
</evidence>
<dbReference type="PANTHER" id="PTHR22912:SF151">
    <property type="entry name" value="DIHYDROLIPOYL DEHYDROGENASE, MITOCHONDRIAL"/>
    <property type="match status" value="1"/>
</dbReference>
<feature type="binding site" evidence="9">
    <location>
        <position position="361"/>
    </location>
    <ligand>
        <name>NAD(+)</name>
        <dbReference type="ChEBI" id="CHEBI:57540"/>
    </ligand>
</feature>
<dbReference type="PANTHER" id="PTHR22912">
    <property type="entry name" value="DISULFIDE OXIDOREDUCTASE"/>
    <property type="match status" value="1"/>
</dbReference>
<proteinExistence type="inferred from homology"/>
<feature type="disulfide bond" description="Redox-active" evidence="10">
    <location>
        <begin position="118"/>
        <end position="123"/>
    </location>
</feature>
<dbReference type="GO" id="GO:0005739">
    <property type="term" value="C:mitochondrion"/>
    <property type="evidence" value="ECO:0007669"/>
    <property type="project" value="TreeGrafter"/>
</dbReference>
<organism evidence="15">
    <name type="scientific">Salvia splendens</name>
    <name type="common">Scarlet sage</name>
    <dbReference type="NCBI Taxonomy" id="180675"/>
    <lineage>
        <taxon>Eukaryota</taxon>
        <taxon>Viridiplantae</taxon>
        <taxon>Streptophyta</taxon>
        <taxon>Embryophyta</taxon>
        <taxon>Tracheophyta</taxon>
        <taxon>Spermatophyta</taxon>
        <taxon>Magnoliopsida</taxon>
        <taxon>eudicotyledons</taxon>
        <taxon>Gunneridae</taxon>
        <taxon>Pentapetalae</taxon>
        <taxon>asterids</taxon>
        <taxon>lamiids</taxon>
        <taxon>Lamiales</taxon>
        <taxon>Lamiaceae</taxon>
        <taxon>Nepetoideae</taxon>
        <taxon>Mentheae</taxon>
        <taxon>Salviinae</taxon>
        <taxon>Salvia</taxon>
        <taxon>Salvia subgen. Calosphace</taxon>
        <taxon>core Calosphace</taxon>
    </lineage>
</organism>
<feature type="domain" description="FAD/NAD(P)-binding" evidence="14">
    <location>
        <begin position="85"/>
        <end position="422"/>
    </location>
</feature>
<evidence type="ECO:0000256" key="7">
    <source>
        <dbReference type="ARBA" id="ARBA00023284"/>
    </source>
</evidence>
<dbReference type="InterPro" id="IPR012999">
    <property type="entry name" value="Pyr_OxRdtase_I_AS"/>
</dbReference>
<evidence type="ECO:0000313" key="16">
    <source>
        <dbReference type="Proteomes" id="UP000298416"/>
    </source>
</evidence>
<feature type="active site" description="Proton acceptor" evidence="8">
    <location>
        <position position="573"/>
    </location>
</feature>
<feature type="domain" description="Pyridine nucleotide-disulphide oxidoreductase dimerisation" evidence="13">
    <location>
        <begin position="493"/>
        <end position="582"/>
    </location>
</feature>
<dbReference type="PRINTS" id="PR00411">
    <property type="entry name" value="PNDRDTASEI"/>
</dbReference>
<name>A0A8X8YD69_SALSN</name>
<comment type="cofactor">
    <cofactor evidence="9">
        <name>FAD</name>
        <dbReference type="ChEBI" id="CHEBI:57692"/>
    </cofactor>
    <text evidence="9">Binds 1 FAD per subunit.</text>
</comment>
<dbReference type="GO" id="GO:0045252">
    <property type="term" value="C:oxoglutarate dehydrogenase complex"/>
    <property type="evidence" value="ECO:0007669"/>
    <property type="project" value="TreeGrafter"/>
</dbReference>
<evidence type="ECO:0000256" key="1">
    <source>
        <dbReference type="ARBA" id="ARBA00007532"/>
    </source>
</evidence>
<keyword evidence="5 9" id="KW-0520">NAD</keyword>
<evidence type="ECO:0000256" key="3">
    <source>
        <dbReference type="ARBA" id="ARBA00022827"/>
    </source>
</evidence>
<feature type="binding site" evidence="9">
    <location>
        <position position="285"/>
    </location>
    <ligand>
        <name>NAD(+)</name>
        <dbReference type="ChEBI" id="CHEBI:57540"/>
    </ligand>
</feature>
<reference evidence="15" key="2">
    <citation type="submission" date="2020-08" db="EMBL/GenBank/DDBJ databases">
        <title>Plant Genome Project.</title>
        <authorList>
            <person name="Zhang R.-G."/>
        </authorList>
    </citation>
    <scope>NUCLEOTIDE SEQUENCE</scope>
    <source>
        <strain evidence="15">Huo1</strain>
        <tissue evidence="15">Leaf</tissue>
    </source>
</reference>
<keyword evidence="4 11" id="KW-0560">Oxidoreductase</keyword>
<keyword evidence="6" id="KW-1015">Disulfide bond</keyword>
<evidence type="ECO:0000256" key="5">
    <source>
        <dbReference type="ARBA" id="ARBA00023027"/>
    </source>
</evidence>
<dbReference type="Pfam" id="PF02852">
    <property type="entry name" value="Pyr_redox_dim"/>
    <property type="match status" value="1"/>
</dbReference>
<comment type="caution">
    <text evidence="15">The sequence shown here is derived from an EMBL/GenBank/DDBJ whole genome shotgun (WGS) entry which is preliminary data.</text>
</comment>
<dbReference type="GO" id="GO:0050660">
    <property type="term" value="F:flavin adenine dinucleotide binding"/>
    <property type="evidence" value="ECO:0007669"/>
    <property type="project" value="TreeGrafter"/>
</dbReference>
<dbReference type="InterPro" id="IPR036188">
    <property type="entry name" value="FAD/NAD-bd_sf"/>
</dbReference>
<evidence type="ECO:0000256" key="12">
    <source>
        <dbReference type="SAM" id="MobiDB-lite"/>
    </source>
</evidence>
<reference evidence="15" key="1">
    <citation type="submission" date="2018-01" db="EMBL/GenBank/DDBJ databases">
        <authorList>
            <person name="Mao J.F."/>
        </authorList>
    </citation>
    <scope>NUCLEOTIDE SEQUENCE</scope>
    <source>
        <strain evidence="15">Huo1</strain>
        <tissue evidence="15">Leaf</tissue>
    </source>
</reference>
<keyword evidence="2 11" id="KW-0285">Flavoprotein</keyword>
<dbReference type="SUPFAM" id="SSF51905">
    <property type="entry name" value="FAD/NAD(P)-binding domain"/>
    <property type="match status" value="1"/>
</dbReference>
<evidence type="ECO:0000256" key="11">
    <source>
        <dbReference type="RuleBase" id="RU003691"/>
    </source>
</evidence>
<keyword evidence="7 11" id="KW-0676">Redox-active center</keyword>
<dbReference type="InterPro" id="IPR004099">
    <property type="entry name" value="Pyr_nucl-diS_OxRdtase_dimer"/>
</dbReference>
<evidence type="ECO:0000256" key="6">
    <source>
        <dbReference type="ARBA" id="ARBA00023157"/>
    </source>
</evidence>
<evidence type="ECO:0008006" key="17">
    <source>
        <dbReference type="Google" id="ProtNLM"/>
    </source>
</evidence>
<dbReference type="PROSITE" id="PS00076">
    <property type="entry name" value="PYRIDINE_REDOX_1"/>
    <property type="match status" value="1"/>
</dbReference>
<feature type="binding site" evidence="9">
    <location>
        <position position="407"/>
    </location>
    <ligand>
        <name>FAD</name>
        <dbReference type="ChEBI" id="CHEBI:57692"/>
    </ligand>
</feature>
<dbReference type="AlphaFoldDB" id="A0A8X8YD69"/>
<evidence type="ECO:0000256" key="10">
    <source>
        <dbReference type="PIRSR" id="PIRSR000350-4"/>
    </source>
</evidence>
<dbReference type="Pfam" id="PF07992">
    <property type="entry name" value="Pyr_redox_2"/>
    <property type="match status" value="1"/>
</dbReference>
<feature type="binding site" evidence="9">
    <location>
        <position position="127"/>
    </location>
    <ligand>
        <name>FAD</name>
        <dbReference type="ChEBI" id="CHEBI:57692"/>
    </ligand>
</feature>
<gene>
    <name evidence="15" type="ORF">SASPL_108469</name>
</gene>
<dbReference type="InterPro" id="IPR050151">
    <property type="entry name" value="Class-I_Pyr_Nuc-Dis_Oxidored"/>
</dbReference>
<dbReference type="SUPFAM" id="SSF55424">
    <property type="entry name" value="FAD/NAD-linked reductases, dimerisation (C-terminal) domain"/>
    <property type="match status" value="1"/>
</dbReference>
<feature type="compositionally biased region" description="Low complexity" evidence="12">
    <location>
        <begin position="1"/>
        <end position="19"/>
    </location>
</feature>
<dbReference type="PIRSF" id="PIRSF000350">
    <property type="entry name" value="Mercury_reductase_MerA"/>
    <property type="match status" value="1"/>
</dbReference>